<feature type="compositionally biased region" description="Polar residues" evidence="1">
    <location>
        <begin position="510"/>
        <end position="520"/>
    </location>
</feature>
<dbReference type="RefSeq" id="XP_001705058.1">
    <property type="nucleotide sequence ID" value="XM_001705006.1"/>
</dbReference>
<dbReference type="HOGENOM" id="CLU_450911_0_0_1"/>
<evidence type="ECO:0000313" key="3">
    <source>
        <dbReference type="Proteomes" id="UP000001548"/>
    </source>
</evidence>
<evidence type="ECO:0000313" key="2">
    <source>
        <dbReference type="EMBL" id="KAE8305531.1"/>
    </source>
</evidence>
<dbReference type="OMA" id="NNTYCEA"/>
<sequence length="606" mass="65591">MRPTPSSSKNTTTPQGPGDLSASSSNSVRPSHRTQLIHSSKGTSENATNDNLIRLTQENLYLRTRLEQSKVLLRDITNAAKINNSQLELMKTYKEQYEGMSKRLADVEAAYLADAERLQQLLADNQVLQRQIGELTVVNNAYCEALTGLQSMHGEMVETHTKAVTSNPTLALSTDYTALNNALKKDVQKQLLAGIESSLMQLISKHDPSTANAGRGTSRSIISKSKSKSNSTINNLQIKLDRLAVKSRSRSSSYGAHKRKESGKVARTASSGAKRARSTGGSGTASTKVTLDQVTRLTFKEAETPRQNIEPRPSLSEYPYRDSSHVSSELEGSRVPDNSFTARDVGTIESGGCTPSFSTKGAQSSQVTPGTSNPQPKRSTTLSDTLQGGDVYGSTDNVAFVSVNTSLVNEKIDHAEQGLHQGVVAPGHISEFYKQHIRTVTEPLLQSIAGLEHDNKTLQVVVESKDKEICMLKEMLARLYAKPEGIQPGSIAPAFSESSSTIGSSAEYSNRLSNNSTSYSHTDRGLKDMESIGMCTGSGLNTSNTSLRCKDLNTSKDALGSSSPRKDYKIASSGDYAVLSDVERVRSILQDVEKMQQQIVSETPSS</sequence>
<dbReference type="EMBL" id="AACB03000001">
    <property type="protein sequence ID" value="KAE8305531.1"/>
    <property type="molecule type" value="Genomic_DNA"/>
</dbReference>
<protein>
    <submittedName>
        <fullName evidence="2">Uncharacterized protein</fullName>
    </submittedName>
</protein>
<feature type="region of interest" description="Disordered" evidence="1">
    <location>
        <begin position="206"/>
        <end position="228"/>
    </location>
</feature>
<feature type="region of interest" description="Disordered" evidence="1">
    <location>
        <begin position="1"/>
        <end position="50"/>
    </location>
</feature>
<reference evidence="2 3" key="1">
    <citation type="journal article" date="2007" name="Science">
        <title>Genomic minimalism in the early diverging intestinal parasite Giardia lamblia.</title>
        <authorList>
            <person name="Morrison H.G."/>
            <person name="McArthur A.G."/>
            <person name="Gillin F.D."/>
            <person name="Aley S.B."/>
            <person name="Adam R.D."/>
            <person name="Olsen G.J."/>
            <person name="Best A.A."/>
            <person name="Cande W.Z."/>
            <person name="Chen F."/>
            <person name="Cipriano M.J."/>
            <person name="Davids B.J."/>
            <person name="Dawson S.C."/>
            <person name="Elmendorf H.G."/>
            <person name="Hehl A.B."/>
            <person name="Holder M.E."/>
            <person name="Huse S.M."/>
            <person name="Kim U.U."/>
            <person name="Lasek-Nesselquist E."/>
            <person name="Manning G."/>
            <person name="Nigam A."/>
            <person name="Nixon J.E."/>
            <person name="Palm D."/>
            <person name="Passamaneck N.E."/>
            <person name="Prabhu A."/>
            <person name="Reich C.I."/>
            <person name="Reiner D.S."/>
            <person name="Samuelson J."/>
            <person name="Svard S.G."/>
            <person name="Sogin M.L."/>
        </authorList>
    </citation>
    <scope>NUCLEOTIDE SEQUENCE [LARGE SCALE GENOMIC DNA]</scope>
    <source>
        <strain evidence="2 3">WB C6</strain>
    </source>
</reference>
<feature type="compositionally biased region" description="Low complexity" evidence="1">
    <location>
        <begin position="214"/>
        <end position="228"/>
    </location>
</feature>
<name>A8BSR8_GIAIC</name>
<evidence type="ECO:0000256" key="1">
    <source>
        <dbReference type="SAM" id="MobiDB-lite"/>
    </source>
</evidence>
<feature type="compositionally biased region" description="Polar residues" evidence="1">
    <location>
        <begin position="353"/>
        <end position="382"/>
    </location>
</feature>
<dbReference type="GeneID" id="5697924"/>
<keyword evidence="3" id="KW-1185">Reference proteome</keyword>
<dbReference type="AlphaFoldDB" id="A8BSR8"/>
<gene>
    <name evidence="2" type="ORF">GL50803_007891</name>
</gene>
<feature type="compositionally biased region" description="Polar residues" evidence="1">
    <location>
        <begin position="21"/>
        <end position="50"/>
    </location>
</feature>
<dbReference type="KEGG" id="gla:GL50803_007891"/>
<dbReference type="Proteomes" id="UP000001548">
    <property type="component" value="Unassembled WGS sequence"/>
</dbReference>
<feature type="region of interest" description="Disordered" evidence="1">
    <location>
        <begin position="247"/>
        <end position="382"/>
    </location>
</feature>
<organism evidence="2 3">
    <name type="scientific">Giardia intestinalis (strain ATCC 50803 / WB clone C6)</name>
    <name type="common">Giardia lamblia</name>
    <dbReference type="NCBI Taxonomy" id="184922"/>
    <lineage>
        <taxon>Eukaryota</taxon>
        <taxon>Metamonada</taxon>
        <taxon>Diplomonadida</taxon>
        <taxon>Hexamitidae</taxon>
        <taxon>Giardiinae</taxon>
        <taxon>Giardia</taxon>
    </lineage>
</organism>
<feature type="compositionally biased region" description="Low complexity" evidence="1">
    <location>
        <begin position="1"/>
        <end position="14"/>
    </location>
</feature>
<dbReference type="VEuPathDB" id="GiardiaDB:GL50803_7891"/>
<proteinExistence type="predicted"/>
<accession>A8BSR8</accession>
<comment type="caution">
    <text evidence="2">The sequence shown here is derived from an EMBL/GenBank/DDBJ whole genome shotgun (WGS) entry which is preliminary data.</text>
</comment>
<feature type="compositionally biased region" description="Polar residues" evidence="1">
    <location>
        <begin position="284"/>
        <end position="296"/>
    </location>
</feature>
<feature type="region of interest" description="Disordered" evidence="1">
    <location>
        <begin position="505"/>
        <end position="524"/>
    </location>
</feature>